<keyword evidence="1" id="KW-0732">Signal</keyword>
<feature type="signal peptide" evidence="1">
    <location>
        <begin position="1"/>
        <end position="31"/>
    </location>
</feature>
<dbReference type="EMBL" id="CP002637">
    <property type="protein sequence ID" value="AEB99359.1"/>
    <property type="molecule type" value="Genomic_DNA"/>
</dbReference>
<dbReference type="Proteomes" id="UP000003505">
    <property type="component" value="Unassembled WGS sequence"/>
</dbReference>
<dbReference type="GO" id="GO:0009279">
    <property type="term" value="C:cell outer membrane"/>
    <property type="evidence" value="ECO:0007669"/>
    <property type="project" value="TreeGrafter"/>
</dbReference>
<dbReference type="STRING" id="546271.Selsp_0387"/>
<evidence type="ECO:0000313" key="4">
    <source>
        <dbReference type="Proteomes" id="UP000003505"/>
    </source>
</evidence>
<evidence type="ECO:0000313" key="3">
    <source>
        <dbReference type="EMBL" id="EEX76484.1"/>
    </source>
</evidence>
<evidence type="ECO:0000256" key="1">
    <source>
        <dbReference type="SAM" id="SignalP"/>
    </source>
</evidence>
<dbReference type="PROSITE" id="PS51318">
    <property type="entry name" value="TAT"/>
    <property type="match status" value="1"/>
</dbReference>
<proteinExistence type="predicted"/>
<dbReference type="eggNOG" id="COG1452">
    <property type="taxonomic scope" value="Bacteria"/>
</dbReference>
<dbReference type="PANTHER" id="PTHR30189:SF1">
    <property type="entry name" value="LPS-ASSEMBLY PROTEIN LPTD"/>
    <property type="match status" value="1"/>
</dbReference>
<reference evidence="3 4" key="1">
    <citation type="submission" date="2009-09" db="EMBL/GenBank/DDBJ databases">
        <authorList>
            <person name="Weinstock G."/>
            <person name="Sodergren E."/>
            <person name="Clifton S."/>
            <person name="Fulton L."/>
            <person name="Fulton B."/>
            <person name="Courtney L."/>
            <person name="Fronick C."/>
            <person name="Harrison M."/>
            <person name="Strong C."/>
            <person name="Farmer C."/>
            <person name="Delahaunty K."/>
            <person name="Markovic C."/>
            <person name="Hall O."/>
            <person name="Minx P."/>
            <person name="Tomlinson C."/>
            <person name="Mitreva M."/>
            <person name="Nelson J."/>
            <person name="Hou S."/>
            <person name="Wollam A."/>
            <person name="Pepin K.H."/>
            <person name="Johnson M."/>
            <person name="Bhonagiri V."/>
            <person name="Nash W.E."/>
            <person name="Warren W."/>
            <person name="Chinwalla A."/>
            <person name="Mardis E.R."/>
            <person name="Wilson R.K."/>
        </authorList>
    </citation>
    <scope>NUCLEOTIDE SEQUENCE [LARGE SCALE GENOMIC DNA]</scope>
    <source>
        <strain evidence="3">ATCC 35185</strain>
        <strain evidence="4">ATCC 35185 / DSM 20758 / VPI D19B-28</strain>
    </source>
</reference>
<dbReference type="KEGG" id="ssg:Selsp_0387"/>
<dbReference type="Proteomes" id="UP000011124">
    <property type="component" value="Chromosome"/>
</dbReference>
<accession>C9LXV1</accession>
<organism evidence="3 4">
    <name type="scientific">Selenomonas sputigena (strain ATCC 35185 / DSM 20758 / CCUG 44933 / VPI D19B-28)</name>
    <dbReference type="NCBI Taxonomy" id="546271"/>
    <lineage>
        <taxon>Bacteria</taxon>
        <taxon>Bacillati</taxon>
        <taxon>Bacillota</taxon>
        <taxon>Negativicutes</taxon>
        <taxon>Selenomonadales</taxon>
        <taxon>Selenomonadaceae</taxon>
        <taxon>Selenomonas</taxon>
    </lineage>
</organism>
<name>C9LXV1_SELS3</name>
<dbReference type="RefSeq" id="WP_006193655.1">
    <property type="nucleotide sequence ID" value="NC_015437.1"/>
</dbReference>
<dbReference type="PANTHER" id="PTHR30189">
    <property type="entry name" value="LPS-ASSEMBLY PROTEIN"/>
    <property type="match status" value="1"/>
</dbReference>
<dbReference type="InterPro" id="IPR050218">
    <property type="entry name" value="LptD"/>
</dbReference>
<reference evidence="2 5" key="2">
    <citation type="submission" date="2011-04" db="EMBL/GenBank/DDBJ databases">
        <title>The complete genome of Selenomonas sputigena DSM 20758.</title>
        <authorList>
            <consortium name="US DOE Joint Genome Institute (JGI-PGF)"/>
            <person name="Lucas S."/>
            <person name="Copeland A."/>
            <person name="Lapidus A."/>
            <person name="Bruce D."/>
            <person name="Goodwin L."/>
            <person name="Pitluck S."/>
            <person name="Peters L."/>
            <person name="Kyrpides N."/>
            <person name="Mavromatis K."/>
            <person name="Ivanova N."/>
            <person name="Ovchinnikova G."/>
            <person name="Teshima H."/>
            <person name="Detter J.C."/>
            <person name="Tapia R."/>
            <person name="Han C."/>
            <person name="Land M."/>
            <person name="Hauser L."/>
            <person name="Markowitz V."/>
            <person name="Cheng J.-F."/>
            <person name="Hugenholtz P."/>
            <person name="Woyke T."/>
            <person name="Wu D."/>
            <person name="Gronow S."/>
            <person name="Wellnitz S."/>
            <person name="Schneider S."/>
            <person name="Klenk H.-P."/>
            <person name="Eisen J.A."/>
        </authorList>
    </citation>
    <scope>NUCLEOTIDE SEQUENCE [LARGE SCALE GENOMIC DNA]</scope>
    <source>
        <strain evidence="2">ATCC 35185</strain>
        <strain evidence="5">ATCC 35185 / DSM 20758 / VPI D19B-28</strain>
    </source>
</reference>
<dbReference type="OrthoDB" id="1629906at2"/>
<dbReference type="InterPro" id="IPR006311">
    <property type="entry name" value="TAT_signal"/>
</dbReference>
<evidence type="ECO:0000313" key="2">
    <source>
        <dbReference type="EMBL" id="AEB99359.1"/>
    </source>
</evidence>
<sequence length="517" mass="59512">MKMMVRRVFPRKSALLAAVFAASCLPSAAFAEYHSSTDTAADVLDYIENERRAARENRLSEAQEQLVRDTAAMQAHLRQPMEDHLKPLPTAFEGDELFYDQVTGEFFARGSVKITEIDNRRVLSDEIKGNALTQDVAVENEAHIVQVTPDMAQVDVRGWKLSYNYGTGIGKIEDASGKVNHQYVSGKRIEVYPDKVIIHEGRATKCHAKTPDYSVSAERIEIYPNDKIVFYNSDFWLKKTRVGHRDKYTADIRPDHKDMPPFPSVRYTKSDGLIIEQDFALPVAERLDFIPTLLVSTKEGVHGRAELRYGGRYGTLSLQYGYWQDNDDRWIRREPSLHYELGYHFKDAPIGWGIEADHGRWYNDGIKSTHTYGKIGVYHDPIPLGRGALLSFAADYSVTKESYDRSRITGFSWSATLVKKFSDRLAAYGKYSYAQVYAGNSLFYYDVADYHRALYTGFSYQLTERDRFVCGTAYDIDRRTLGDVDYYWYHDMHCVQLVTRYRAKRDSWSVRLNFTPW</sequence>
<dbReference type="GO" id="GO:1990351">
    <property type="term" value="C:transporter complex"/>
    <property type="evidence" value="ECO:0007669"/>
    <property type="project" value="TreeGrafter"/>
</dbReference>
<dbReference type="HOGENOM" id="CLU_578528_0_0_9"/>
<gene>
    <name evidence="2" type="ordered locus">Selsp_0387</name>
    <name evidence="3" type="ORF">SELSPUOL_02309</name>
</gene>
<evidence type="ECO:0000313" key="5">
    <source>
        <dbReference type="Proteomes" id="UP000011124"/>
    </source>
</evidence>
<dbReference type="EMBL" id="ACKP02000049">
    <property type="protein sequence ID" value="EEX76484.1"/>
    <property type="molecule type" value="Genomic_DNA"/>
</dbReference>
<dbReference type="PROSITE" id="PS51257">
    <property type="entry name" value="PROKAR_LIPOPROTEIN"/>
    <property type="match status" value="1"/>
</dbReference>
<dbReference type="AlphaFoldDB" id="C9LXV1"/>
<feature type="chain" id="PRO_5010828827" evidence="1">
    <location>
        <begin position="32"/>
        <end position="517"/>
    </location>
</feature>
<keyword evidence="5" id="KW-1185">Reference proteome</keyword>
<protein>
    <submittedName>
        <fullName evidence="3">Tat pathway signal sequence domain protein</fullName>
    </submittedName>
</protein>